<dbReference type="InterPro" id="IPR015797">
    <property type="entry name" value="NUDIX_hydrolase-like_dom_sf"/>
</dbReference>
<reference evidence="3" key="1">
    <citation type="submission" date="2020-11" db="EMBL/GenBank/DDBJ databases">
        <title>Nocardioides sp. nov., isolated from Soil of Cynanchum wilfordii Hemsley rhizosphere.</title>
        <authorList>
            <person name="Lee J.-S."/>
            <person name="Suh M.K."/>
            <person name="Kim J.-S."/>
        </authorList>
    </citation>
    <scope>NUCLEOTIDE SEQUENCE</scope>
    <source>
        <strain evidence="3">KCTC 19275</strain>
    </source>
</reference>
<dbReference type="CDD" id="cd03674">
    <property type="entry name" value="NUDIX_Hydrolase"/>
    <property type="match status" value="1"/>
</dbReference>
<dbReference type="EMBL" id="JADKPN010000002">
    <property type="protein sequence ID" value="MBF4762806.1"/>
    <property type="molecule type" value="Genomic_DNA"/>
</dbReference>
<dbReference type="SUPFAM" id="SSF55811">
    <property type="entry name" value="Nudix"/>
    <property type="match status" value="1"/>
</dbReference>
<dbReference type="Proteomes" id="UP000640489">
    <property type="component" value="Unassembled WGS sequence"/>
</dbReference>
<feature type="domain" description="Nudix hydrolase" evidence="2">
    <location>
        <begin position="45"/>
        <end position="178"/>
    </location>
</feature>
<dbReference type="PANTHER" id="PTHR43736">
    <property type="entry name" value="ADP-RIBOSE PYROPHOSPHATASE"/>
    <property type="match status" value="1"/>
</dbReference>
<evidence type="ECO:0000313" key="3">
    <source>
        <dbReference type="EMBL" id="MBF4762806.1"/>
    </source>
</evidence>
<comment type="similarity">
    <text evidence="1">Belongs to the Nudix hydrolase family.</text>
</comment>
<keyword evidence="4" id="KW-1185">Reference proteome</keyword>
<organism evidence="3 4">
    <name type="scientific">Nocardioides islandensis</name>
    <dbReference type="NCBI Taxonomy" id="433663"/>
    <lineage>
        <taxon>Bacteria</taxon>
        <taxon>Bacillati</taxon>
        <taxon>Actinomycetota</taxon>
        <taxon>Actinomycetes</taxon>
        <taxon>Propionibacteriales</taxon>
        <taxon>Nocardioidaceae</taxon>
        <taxon>Nocardioides</taxon>
    </lineage>
</organism>
<protein>
    <submittedName>
        <fullName evidence="3">NUDIX domain-containing protein</fullName>
    </submittedName>
</protein>
<name>A0A930YC54_9ACTN</name>
<evidence type="ECO:0000313" key="4">
    <source>
        <dbReference type="Proteomes" id="UP000640489"/>
    </source>
</evidence>
<dbReference type="InterPro" id="IPR000086">
    <property type="entry name" value="NUDIX_hydrolase_dom"/>
</dbReference>
<dbReference type="PROSITE" id="PS51462">
    <property type="entry name" value="NUDIX"/>
    <property type="match status" value="1"/>
</dbReference>
<dbReference type="PANTHER" id="PTHR43736:SF1">
    <property type="entry name" value="DIHYDRONEOPTERIN TRIPHOSPHATE DIPHOSPHATASE"/>
    <property type="match status" value="1"/>
</dbReference>
<sequence>MTLHADALATLRGWSAPSADQEALRARYVAHLEAHDDGVWRDCFPDHLTAGTLVVSADGDAVLLNLHRKARRWFAFGGHCEPGDATLAGAALREASEESGLSELALHPEPVHLDEHAVGFCDTRGTVHHLDVRYAAVAPSGARHQVSDESLDVRWWPVDALPDDLEDEMRVLVSRARALLL</sequence>
<dbReference type="AlphaFoldDB" id="A0A930YC54"/>
<gene>
    <name evidence="3" type="ORF">ISU07_06680</name>
</gene>
<accession>A0A930YC54</accession>
<proteinExistence type="inferred from homology"/>
<evidence type="ECO:0000256" key="1">
    <source>
        <dbReference type="ARBA" id="ARBA00005582"/>
    </source>
</evidence>
<evidence type="ECO:0000259" key="2">
    <source>
        <dbReference type="PROSITE" id="PS51462"/>
    </source>
</evidence>
<dbReference type="Gene3D" id="3.90.79.10">
    <property type="entry name" value="Nucleoside Triphosphate Pyrophosphohydrolase"/>
    <property type="match status" value="1"/>
</dbReference>
<dbReference type="RefSeq" id="WP_194705980.1">
    <property type="nucleotide sequence ID" value="NZ_JADKPN010000002.1"/>
</dbReference>
<dbReference type="Pfam" id="PF00293">
    <property type="entry name" value="NUDIX"/>
    <property type="match status" value="1"/>
</dbReference>
<comment type="caution">
    <text evidence="3">The sequence shown here is derived from an EMBL/GenBank/DDBJ whole genome shotgun (WGS) entry which is preliminary data.</text>
</comment>